<comment type="caution">
    <text evidence="2">The sequence shown here is derived from an EMBL/GenBank/DDBJ whole genome shotgun (WGS) entry which is preliminary data.</text>
</comment>
<keyword evidence="1" id="KW-0732">Signal</keyword>
<dbReference type="AlphaFoldDB" id="A0AAE0JI65"/>
<evidence type="ECO:0000313" key="2">
    <source>
        <dbReference type="EMBL" id="KAK3348285.1"/>
    </source>
</evidence>
<name>A0AAE0JI65_9PEZI</name>
<sequence length="196" mass="21564">MSTQPAFISVPFFLVVSLNSIGTSAGSTIPNDSNHFCANDPNALKSDEFLQEFGDVTCPLCTPKLLRVHGCSASRQLNSSIEHGILPSFNPIRFQALPSLPSKTFPQSTTSSALWGRLGSAWCSALLLLTNPFCWRSNQRSSFSFFQSFTCFAQRLRSSMAHRPVRCILVQVVDRERSDADDAPVTPSSRVTPYLV</sequence>
<evidence type="ECO:0000313" key="3">
    <source>
        <dbReference type="Proteomes" id="UP001278500"/>
    </source>
</evidence>
<proteinExistence type="predicted"/>
<feature type="signal peptide" evidence="1">
    <location>
        <begin position="1"/>
        <end position="26"/>
    </location>
</feature>
<protein>
    <recommendedName>
        <fullName evidence="4">Secreted protein</fullName>
    </recommendedName>
</protein>
<dbReference type="GeneID" id="87858530"/>
<dbReference type="EMBL" id="JAUEPP010000003">
    <property type="protein sequence ID" value="KAK3348285.1"/>
    <property type="molecule type" value="Genomic_DNA"/>
</dbReference>
<reference evidence="2" key="1">
    <citation type="journal article" date="2023" name="Mol. Phylogenet. Evol.">
        <title>Genome-scale phylogeny and comparative genomics of the fungal order Sordariales.</title>
        <authorList>
            <person name="Hensen N."/>
            <person name="Bonometti L."/>
            <person name="Westerberg I."/>
            <person name="Brannstrom I.O."/>
            <person name="Guillou S."/>
            <person name="Cros-Aarteil S."/>
            <person name="Calhoun S."/>
            <person name="Haridas S."/>
            <person name="Kuo A."/>
            <person name="Mondo S."/>
            <person name="Pangilinan J."/>
            <person name="Riley R."/>
            <person name="LaButti K."/>
            <person name="Andreopoulos B."/>
            <person name="Lipzen A."/>
            <person name="Chen C."/>
            <person name="Yan M."/>
            <person name="Daum C."/>
            <person name="Ng V."/>
            <person name="Clum A."/>
            <person name="Steindorff A."/>
            <person name="Ohm R.A."/>
            <person name="Martin F."/>
            <person name="Silar P."/>
            <person name="Natvig D.O."/>
            <person name="Lalanne C."/>
            <person name="Gautier V."/>
            <person name="Ament-Velasquez S.L."/>
            <person name="Kruys A."/>
            <person name="Hutchinson M.I."/>
            <person name="Powell A.J."/>
            <person name="Barry K."/>
            <person name="Miller A.N."/>
            <person name="Grigoriev I.V."/>
            <person name="Debuchy R."/>
            <person name="Gladieux P."/>
            <person name="Hiltunen Thoren M."/>
            <person name="Johannesson H."/>
        </authorList>
    </citation>
    <scope>NUCLEOTIDE SEQUENCE</scope>
    <source>
        <strain evidence="2">CBS 560.94</strain>
    </source>
</reference>
<evidence type="ECO:0008006" key="4">
    <source>
        <dbReference type="Google" id="ProtNLM"/>
    </source>
</evidence>
<dbReference type="RefSeq" id="XP_062683367.1">
    <property type="nucleotide sequence ID" value="XM_062821376.1"/>
</dbReference>
<organism evidence="2 3">
    <name type="scientific">Neurospora tetraspora</name>
    <dbReference type="NCBI Taxonomy" id="94610"/>
    <lineage>
        <taxon>Eukaryota</taxon>
        <taxon>Fungi</taxon>
        <taxon>Dikarya</taxon>
        <taxon>Ascomycota</taxon>
        <taxon>Pezizomycotina</taxon>
        <taxon>Sordariomycetes</taxon>
        <taxon>Sordariomycetidae</taxon>
        <taxon>Sordariales</taxon>
        <taxon>Sordariaceae</taxon>
        <taxon>Neurospora</taxon>
    </lineage>
</organism>
<dbReference type="Proteomes" id="UP001278500">
    <property type="component" value="Unassembled WGS sequence"/>
</dbReference>
<evidence type="ECO:0000256" key="1">
    <source>
        <dbReference type="SAM" id="SignalP"/>
    </source>
</evidence>
<keyword evidence="3" id="KW-1185">Reference proteome</keyword>
<accession>A0AAE0JI65</accession>
<feature type="chain" id="PRO_5042034944" description="Secreted protein" evidence="1">
    <location>
        <begin position="27"/>
        <end position="196"/>
    </location>
</feature>
<gene>
    <name evidence="2" type="ORF">B0H65DRAFT_171050</name>
</gene>
<reference evidence="2" key="2">
    <citation type="submission" date="2023-06" db="EMBL/GenBank/DDBJ databases">
        <authorList>
            <consortium name="Lawrence Berkeley National Laboratory"/>
            <person name="Haridas S."/>
            <person name="Hensen N."/>
            <person name="Bonometti L."/>
            <person name="Westerberg I."/>
            <person name="Brannstrom I.O."/>
            <person name="Guillou S."/>
            <person name="Cros-Aarteil S."/>
            <person name="Calhoun S."/>
            <person name="Kuo A."/>
            <person name="Mondo S."/>
            <person name="Pangilinan J."/>
            <person name="Riley R."/>
            <person name="Labutti K."/>
            <person name="Andreopoulos B."/>
            <person name="Lipzen A."/>
            <person name="Chen C."/>
            <person name="Yanf M."/>
            <person name="Daum C."/>
            <person name="Ng V."/>
            <person name="Clum A."/>
            <person name="Steindorff A."/>
            <person name="Ohm R."/>
            <person name="Martin F."/>
            <person name="Silar P."/>
            <person name="Natvig D."/>
            <person name="Lalanne C."/>
            <person name="Gautier V."/>
            <person name="Ament-Velasquez S.L."/>
            <person name="Kruys A."/>
            <person name="Hutchinson M.I."/>
            <person name="Powell A.J."/>
            <person name="Barry K."/>
            <person name="Miller A.N."/>
            <person name="Grigoriev I.V."/>
            <person name="Debuchy R."/>
            <person name="Gladieux P."/>
            <person name="Thoren M.H."/>
            <person name="Johannesson H."/>
        </authorList>
    </citation>
    <scope>NUCLEOTIDE SEQUENCE</scope>
    <source>
        <strain evidence="2">CBS 560.94</strain>
    </source>
</reference>